<evidence type="ECO:0000256" key="14">
    <source>
        <dbReference type="ARBA" id="ARBA00022990"/>
    </source>
</evidence>
<keyword evidence="6" id="KW-0597">Phosphoprotein</keyword>
<evidence type="ECO:0000256" key="3">
    <source>
        <dbReference type="ARBA" id="ARBA00013184"/>
    </source>
</evidence>
<evidence type="ECO:0000256" key="17">
    <source>
        <dbReference type="ARBA" id="ARBA00048017"/>
    </source>
</evidence>
<keyword evidence="15" id="KW-0010">Activator</keyword>
<sequence length="1009" mass="113012">MRGGEEELSLGQARRLIEAIRKIKHHKQRPSLERITHALGLRLDLVERHLEMAVTKGFILKVRPRPCGSTGHHSIFRRCSLLLCSKVTPCCFRRHGPNLFGPSCHLLPAPFSEGRHPDEVGKHRHLVSIGPSPRQVMNKGQCSYKDAETLKPAPKKKVGPVSVAPCGNRARAAAVAAAAAIGAGIHRRTDLMHSAVEAVRALGEKGGSSFRAIVKFVRQALRLDPGVRLRLAVKRAVAAGRLLRVGRLYRLPCSDSDESSSDSDDDASGTERLGLAVNGNLAGRAGQKRRSTLHGRCSVCHGTQRNNRNGVAEELLSCHSCSFLAHPSCLKYPRELAGSLLNSNWQCAHCRKCSYCGSRKEGEEHLLCCEVCDSHFHLGCLKPPLTKAPKGNARDTSSDLPPSVSEKDLKTFKKAQDMALKTMGQDLVVPDHQTRCPAAIEFGQYEIQTWYSSPYPQEYARLPKLFLCEFCLKYMKSRSILSRHMHKCTWFHPPATEIYRKGEVSVFEVDGNVSKIYCQNLCLLAKLFLDHKTLYYDVEPFLFYVLTKNDAKGCHLVGYFSKEKHCQQRYNVSCIMTMPQYQRQGFGRFLIDFSYLLSRKEGLTGTPEKPLSDLGRISYMSYWKSILLEFLYNYKERHISIQCLSSATGLNIHDIATTLQHLNMLKRHPTERNRIIINIDEKMLNDHMAKVQSGKDRRIVLDPECLRWTPLVTQPQFRDEEHEVCLPCLVSVRGTRARTHAKILGVWEDEERQRKQQQQPKVAPVTEEVKEKKRLKVMSPAASVAAEQRTPKQLAPVKKPSRRGRKRKIPWMTRKPTRSAPRVPQAAPAGKEEEESVPQAAQEAPPRLPGRKLRRLSEAAKAAEPDEAREEPPVRRLRTKEPAQAPSTAAAEPTPRAPNEAVVSQPRSSGHKGMVLPPKKSRRGVRLIGMELHEQQEAPSEAVLAKEAGGAGEAGQPAALPAPPQPVRTIPRRRSSRVESLSQLRPRRMRSVEASPSSEMPIVCRLRTA</sequence>
<dbReference type="GO" id="GO:0006334">
    <property type="term" value="P:nucleosome assembly"/>
    <property type="evidence" value="ECO:0007669"/>
    <property type="project" value="InterPro"/>
</dbReference>
<dbReference type="AlphaFoldDB" id="A0A9J6FDS7"/>
<reference evidence="24 25" key="1">
    <citation type="journal article" date="2020" name="Cell">
        <title>Large-Scale Comparative Analyses of Tick Genomes Elucidate Their Genetic Diversity and Vector Capacities.</title>
        <authorList>
            <consortium name="Tick Genome and Microbiome Consortium (TIGMIC)"/>
            <person name="Jia N."/>
            <person name="Wang J."/>
            <person name="Shi W."/>
            <person name="Du L."/>
            <person name="Sun Y."/>
            <person name="Zhan W."/>
            <person name="Jiang J.F."/>
            <person name="Wang Q."/>
            <person name="Zhang B."/>
            <person name="Ji P."/>
            <person name="Bell-Sakyi L."/>
            <person name="Cui X.M."/>
            <person name="Yuan T.T."/>
            <person name="Jiang B.G."/>
            <person name="Yang W.F."/>
            <person name="Lam T.T."/>
            <person name="Chang Q.C."/>
            <person name="Ding S.J."/>
            <person name="Wang X.J."/>
            <person name="Zhu J.G."/>
            <person name="Ruan X.D."/>
            <person name="Zhao L."/>
            <person name="Wei J.T."/>
            <person name="Ye R.Z."/>
            <person name="Que T.C."/>
            <person name="Du C.H."/>
            <person name="Zhou Y.H."/>
            <person name="Cheng J.X."/>
            <person name="Dai P.F."/>
            <person name="Guo W.B."/>
            <person name="Han X.H."/>
            <person name="Huang E.J."/>
            <person name="Li L.F."/>
            <person name="Wei W."/>
            <person name="Gao Y.C."/>
            <person name="Liu J.Z."/>
            <person name="Shao H.Z."/>
            <person name="Wang X."/>
            <person name="Wang C.C."/>
            <person name="Yang T.C."/>
            <person name="Huo Q.B."/>
            <person name="Li W."/>
            <person name="Chen H.Y."/>
            <person name="Chen S.E."/>
            <person name="Zhou L.G."/>
            <person name="Ni X.B."/>
            <person name="Tian J.H."/>
            <person name="Sheng Y."/>
            <person name="Liu T."/>
            <person name="Pan Y.S."/>
            <person name="Xia L.Y."/>
            <person name="Li J."/>
            <person name="Zhao F."/>
            <person name="Cao W.C."/>
        </authorList>
    </citation>
    <scope>NUCLEOTIDE SEQUENCE [LARGE SCALE GENOMIC DNA]</scope>
    <source>
        <strain evidence="24">HaeL-2018</strain>
    </source>
</reference>
<dbReference type="FunFam" id="3.40.630.30:FF:000001">
    <property type="entry name" value="Histone acetyltransferase"/>
    <property type="match status" value="1"/>
</dbReference>
<keyword evidence="13" id="KW-0156">Chromatin regulator</keyword>
<keyword evidence="7" id="KW-0808">Transferase</keyword>
<keyword evidence="8" id="KW-0479">Metal-binding</keyword>
<keyword evidence="12" id="KW-0832">Ubl conjugation</keyword>
<dbReference type="VEuPathDB" id="VectorBase:HLOH_060215"/>
<dbReference type="Pfam" id="PF00628">
    <property type="entry name" value="PHD"/>
    <property type="match status" value="2"/>
</dbReference>
<keyword evidence="16" id="KW-0539">Nucleus</keyword>
<evidence type="ECO:0000256" key="10">
    <source>
        <dbReference type="ARBA" id="ARBA00022771"/>
    </source>
</evidence>
<keyword evidence="9" id="KW-0677">Repeat</keyword>
<evidence type="ECO:0000256" key="16">
    <source>
        <dbReference type="ARBA" id="ARBA00023242"/>
    </source>
</evidence>
<dbReference type="GO" id="GO:0006357">
    <property type="term" value="P:regulation of transcription by RNA polymerase II"/>
    <property type="evidence" value="ECO:0007669"/>
    <property type="project" value="TreeGrafter"/>
</dbReference>
<evidence type="ECO:0000259" key="21">
    <source>
        <dbReference type="PROSITE" id="PS50016"/>
    </source>
</evidence>
<keyword evidence="4" id="KW-0678">Repressor</keyword>
<dbReference type="PANTHER" id="PTHR10615">
    <property type="entry name" value="HISTONE ACETYLTRANSFERASE"/>
    <property type="match status" value="1"/>
</dbReference>
<evidence type="ECO:0000256" key="4">
    <source>
        <dbReference type="ARBA" id="ARBA00022491"/>
    </source>
</evidence>
<evidence type="ECO:0000256" key="12">
    <source>
        <dbReference type="ARBA" id="ARBA00022843"/>
    </source>
</evidence>
<dbReference type="GO" id="GO:0000786">
    <property type="term" value="C:nucleosome"/>
    <property type="evidence" value="ECO:0007669"/>
    <property type="project" value="InterPro"/>
</dbReference>
<feature type="compositionally biased region" description="Low complexity" evidence="20">
    <location>
        <begin position="942"/>
        <end position="959"/>
    </location>
</feature>
<comment type="subcellular location">
    <subcellularLocation>
        <location evidence="1">Nucleus</location>
    </subcellularLocation>
</comment>
<dbReference type="Gene3D" id="3.30.40.10">
    <property type="entry name" value="Zinc/RING finger domain, C3HC4 (zinc finger)"/>
    <property type="match status" value="1"/>
</dbReference>
<evidence type="ECO:0000256" key="20">
    <source>
        <dbReference type="SAM" id="MobiDB-lite"/>
    </source>
</evidence>
<dbReference type="PROSITE" id="PS50016">
    <property type="entry name" value="ZF_PHD_2"/>
    <property type="match status" value="1"/>
</dbReference>
<feature type="active site" description="Proton donor/acceptor" evidence="18">
    <location>
        <position position="608"/>
    </location>
</feature>
<dbReference type="InterPro" id="IPR011011">
    <property type="entry name" value="Znf_FYVE_PHD"/>
</dbReference>
<evidence type="ECO:0000256" key="11">
    <source>
        <dbReference type="ARBA" id="ARBA00022833"/>
    </source>
</evidence>
<dbReference type="SUPFAM" id="SSF55729">
    <property type="entry name" value="Acyl-CoA N-acyltransferases (Nat)"/>
    <property type="match status" value="1"/>
</dbReference>
<gene>
    <name evidence="24" type="ORF">HPB48_002929</name>
</gene>
<evidence type="ECO:0000313" key="25">
    <source>
        <dbReference type="Proteomes" id="UP000821853"/>
    </source>
</evidence>
<dbReference type="InterPro" id="IPR036388">
    <property type="entry name" value="WH-like_DNA-bd_sf"/>
</dbReference>
<dbReference type="Pfam" id="PF01853">
    <property type="entry name" value="MOZ_SAS"/>
    <property type="match status" value="1"/>
</dbReference>
<evidence type="ECO:0000259" key="22">
    <source>
        <dbReference type="PROSITE" id="PS51504"/>
    </source>
</evidence>
<dbReference type="OrthoDB" id="6431607at2759"/>
<dbReference type="GO" id="GO:0003682">
    <property type="term" value="F:chromatin binding"/>
    <property type="evidence" value="ECO:0007669"/>
    <property type="project" value="TreeGrafter"/>
</dbReference>
<protein>
    <recommendedName>
        <fullName evidence="3">histone acetyltransferase</fullName>
        <ecNumber evidence="3">2.3.1.48</ecNumber>
    </recommendedName>
</protein>
<evidence type="ECO:0000256" key="7">
    <source>
        <dbReference type="ARBA" id="ARBA00022679"/>
    </source>
</evidence>
<dbReference type="GO" id="GO:0003677">
    <property type="term" value="F:DNA binding"/>
    <property type="evidence" value="ECO:0007669"/>
    <property type="project" value="InterPro"/>
</dbReference>
<evidence type="ECO:0000256" key="1">
    <source>
        <dbReference type="ARBA" id="ARBA00004123"/>
    </source>
</evidence>
<feature type="domain" description="PHD-type" evidence="21">
    <location>
        <begin position="294"/>
        <end position="353"/>
    </location>
</feature>
<dbReference type="Pfam" id="PF17772">
    <property type="entry name" value="zf-MYST"/>
    <property type="match status" value="1"/>
</dbReference>
<dbReference type="Gene3D" id="3.30.60.60">
    <property type="entry name" value="N-acetyl transferase-like"/>
    <property type="match status" value="1"/>
</dbReference>
<dbReference type="FunFam" id="1.10.10.10:FF:000123">
    <property type="entry name" value="Histone acetyltransferase"/>
    <property type="match status" value="1"/>
</dbReference>
<dbReference type="SUPFAM" id="SSF46785">
    <property type="entry name" value="Winged helix' DNA-binding domain"/>
    <property type="match status" value="1"/>
</dbReference>
<dbReference type="PROSITE" id="PS51726">
    <property type="entry name" value="MYST_HAT"/>
    <property type="match status" value="1"/>
</dbReference>
<accession>A0A9J6FDS7</accession>
<dbReference type="Pfam" id="PF21524">
    <property type="entry name" value="SAMD1_WH"/>
    <property type="match status" value="1"/>
</dbReference>
<evidence type="ECO:0000256" key="6">
    <source>
        <dbReference type="ARBA" id="ARBA00022553"/>
    </source>
</evidence>
<dbReference type="SUPFAM" id="SSF57903">
    <property type="entry name" value="FYVE/PHD zinc finger"/>
    <property type="match status" value="2"/>
</dbReference>
<dbReference type="Gene3D" id="1.10.10.10">
    <property type="entry name" value="Winged helix-like DNA-binding domain superfamily/Winged helix DNA-binding domain"/>
    <property type="match status" value="2"/>
</dbReference>
<feature type="compositionally biased region" description="Basic and acidic residues" evidence="20">
    <location>
        <begin position="855"/>
        <end position="874"/>
    </location>
</feature>
<dbReference type="EMBL" id="JABSTR010000001">
    <property type="protein sequence ID" value="KAH9361067.1"/>
    <property type="molecule type" value="Genomic_DNA"/>
</dbReference>
<evidence type="ECO:0000256" key="15">
    <source>
        <dbReference type="ARBA" id="ARBA00023159"/>
    </source>
</evidence>
<dbReference type="SMART" id="SM00526">
    <property type="entry name" value="H15"/>
    <property type="match status" value="1"/>
</dbReference>
<dbReference type="InterPro" id="IPR016181">
    <property type="entry name" value="Acyl_CoA_acyltransferase"/>
</dbReference>
<dbReference type="GO" id="GO:0070776">
    <property type="term" value="C:MOZ/MORF histone acetyltransferase complex"/>
    <property type="evidence" value="ECO:0007669"/>
    <property type="project" value="TreeGrafter"/>
</dbReference>
<keyword evidence="5" id="KW-1017">Isopeptide bond</keyword>
<dbReference type="PANTHER" id="PTHR10615:SF217">
    <property type="entry name" value="HISTONE ACETYLTRANSFERASE"/>
    <property type="match status" value="1"/>
</dbReference>
<dbReference type="InterPro" id="IPR040706">
    <property type="entry name" value="Zf-MYST"/>
</dbReference>
<dbReference type="InterPro" id="IPR036390">
    <property type="entry name" value="WH_DNA-bd_sf"/>
</dbReference>
<proteinExistence type="inferred from homology"/>
<evidence type="ECO:0000259" key="23">
    <source>
        <dbReference type="PROSITE" id="PS51726"/>
    </source>
</evidence>
<comment type="similarity">
    <text evidence="2">Belongs to the MYST (SAS/MOZ) family.</text>
</comment>
<dbReference type="GO" id="GO:0003712">
    <property type="term" value="F:transcription coregulator activity"/>
    <property type="evidence" value="ECO:0007669"/>
    <property type="project" value="TreeGrafter"/>
</dbReference>
<organism evidence="24 25">
    <name type="scientific">Haemaphysalis longicornis</name>
    <name type="common">Bush tick</name>
    <dbReference type="NCBI Taxonomy" id="44386"/>
    <lineage>
        <taxon>Eukaryota</taxon>
        <taxon>Metazoa</taxon>
        <taxon>Ecdysozoa</taxon>
        <taxon>Arthropoda</taxon>
        <taxon>Chelicerata</taxon>
        <taxon>Arachnida</taxon>
        <taxon>Acari</taxon>
        <taxon>Parasitiformes</taxon>
        <taxon>Ixodida</taxon>
        <taxon>Ixodoidea</taxon>
        <taxon>Ixodidae</taxon>
        <taxon>Haemaphysalinae</taxon>
        <taxon>Haemaphysalis</taxon>
    </lineage>
</organism>
<evidence type="ECO:0000256" key="2">
    <source>
        <dbReference type="ARBA" id="ARBA00010107"/>
    </source>
</evidence>
<dbReference type="InterPro" id="IPR013083">
    <property type="entry name" value="Znf_RING/FYVE/PHD"/>
</dbReference>
<keyword evidence="10 19" id="KW-0863">Zinc-finger</keyword>
<evidence type="ECO:0000256" key="13">
    <source>
        <dbReference type="ARBA" id="ARBA00022853"/>
    </source>
</evidence>
<dbReference type="InterPro" id="IPR002717">
    <property type="entry name" value="HAT_MYST-type"/>
</dbReference>
<keyword evidence="25" id="KW-1185">Reference proteome</keyword>
<evidence type="ECO:0000256" key="8">
    <source>
        <dbReference type="ARBA" id="ARBA00022723"/>
    </source>
</evidence>
<feature type="region of interest" description="Disordered" evidence="20">
    <location>
        <begin position="750"/>
        <end position="1001"/>
    </location>
</feature>
<dbReference type="InterPro" id="IPR001965">
    <property type="entry name" value="Znf_PHD"/>
</dbReference>
<keyword evidence="11" id="KW-0862">Zinc</keyword>
<dbReference type="Gene3D" id="3.40.630.30">
    <property type="match status" value="1"/>
</dbReference>
<feature type="domain" description="MYST-type HAT" evidence="23">
    <location>
        <begin position="432"/>
        <end position="710"/>
    </location>
</feature>
<dbReference type="EC" id="2.3.1.48" evidence="3"/>
<dbReference type="InterPro" id="IPR005818">
    <property type="entry name" value="Histone_H1/H5_H15"/>
</dbReference>
<dbReference type="InterPro" id="IPR050603">
    <property type="entry name" value="MYST_HAT"/>
</dbReference>
<dbReference type="InterPro" id="IPR048589">
    <property type="entry name" value="SAMD1-like_WH"/>
</dbReference>
<feature type="compositionally biased region" description="Low complexity" evidence="20">
    <location>
        <begin position="756"/>
        <end position="765"/>
    </location>
</feature>
<keyword evidence="14" id="KW-0007">Acetylation</keyword>
<dbReference type="SMART" id="SM00249">
    <property type="entry name" value="PHD"/>
    <property type="match status" value="2"/>
</dbReference>
<comment type="catalytic activity">
    <reaction evidence="17">
        <text>L-lysyl-[protein] + acetyl-CoA = N(6)-acetyl-L-lysyl-[protein] + CoA + H(+)</text>
        <dbReference type="Rhea" id="RHEA:45948"/>
        <dbReference type="Rhea" id="RHEA-COMP:9752"/>
        <dbReference type="Rhea" id="RHEA-COMP:10731"/>
        <dbReference type="ChEBI" id="CHEBI:15378"/>
        <dbReference type="ChEBI" id="CHEBI:29969"/>
        <dbReference type="ChEBI" id="CHEBI:57287"/>
        <dbReference type="ChEBI" id="CHEBI:57288"/>
        <dbReference type="ChEBI" id="CHEBI:61930"/>
        <dbReference type="EC" id="2.3.1.48"/>
    </reaction>
</comment>
<evidence type="ECO:0000256" key="19">
    <source>
        <dbReference type="PROSITE-ProRule" id="PRU00146"/>
    </source>
</evidence>
<dbReference type="FunFam" id="3.30.60.60:FF:000002">
    <property type="entry name" value="Histone acetyltransferase"/>
    <property type="match status" value="1"/>
</dbReference>
<evidence type="ECO:0000256" key="5">
    <source>
        <dbReference type="ARBA" id="ARBA00022499"/>
    </source>
</evidence>
<dbReference type="InterPro" id="IPR019787">
    <property type="entry name" value="Znf_PHD-finger"/>
</dbReference>
<feature type="compositionally biased region" description="Basic residues" evidence="20">
    <location>
        <begin position="799"/>
        <end position="809"/>
    </location>
</feature>
<evidence type="ECO:0000256" key="18">
    <source>
        <dbReference type="PIRSR" id="PIRSR602717-51"/>
    </source>
</evidence>
<dbReference type="GO" id="GO:0010484">
    <property type="term" value="F:histone H3 acetyltransferase activity"/>
    <property type="evidence" value="ECO:0007669"/>
    <property type="project" value="TreeGrafter"/>
</dbReference>
<evidence type="ECO:0000256" key="9">
    <source>
        <dbReference type="ARBA" id="ARBA00022737"/>
    </source>
</evidence>
<comment type="caution">
    <text evidence="24">The sequence shown here is derived from an EMBL/GenBank/DDBJ whole genome shotgun (WGS) entry which is preliminary data.</text>
</comment>
<dbReference type="Proteomes" id="UP000821853">
    <property type="component" value="Chromosome 1"/>
</dbReference>
<feature type="domain" description="H15" evidence="22">
    <location>
        <begin position="185"/>
        <end position="253"/>
    </location>
</feature>
<dbReference type="GO" id="GO:0005634">
    <property type="term" value="C:nucleus"/>
    <property type="evidence" value="ECO:0007669"/>
    <property type="project" value="UniProtKB-SubCell"/>
</dbReference>
<name>A0A9J6FDS7_HAELO</name>
<dbReference type="GO" id="GO:0008270">
    <property type="term" value="F:zinc ion binding"/>
    <property type="evidence" value="ECO:0007669"/>
    <property type="project" value="UniProtKB-KW"/>
</dbReference>
<dbReference type="PROSITE" id="PS51504">
    <property type="entry name" value="H15"/>
    <property type="match status" value="1"/>
</dbReference>
<evidence type="ECO:0000313" key="24">
    <source>
        <dbReference type="EMBL" id="KAH9361067.1"/>
    </source>
</evidence>